<sequence length="223" mass="22872">MRTGAHGTAGGKLAAVVVSGLVAVWVTACGTGAAVPGPAQDPGAAGPASAAPAAAAPSDAPDGPEGGEHNVVDFYFAQRMLPHHAQAVRMAELAPDRASDDAVADLAEEIGETLTAEAAGLEEWLTERGLEQPPPEAFADGHPSHSGMPGMLNALQMNLLADTSGEDFDETFLTFMIAHHEGSVAMAAPVLENGLDPAARDIATAITQRQEHEIAAMRDLLDD</sequence>
<accession>A0A7W9GSI6</accession>
<name>A0A7W9GSI6_9ACTN</name>
<organism evidence="3 4">
    <name type="scientific">Jiangella mangrovi</name>
    <dbReference type="NCBI Taxonomy" id="1524084"/>
    <lineage>
        <taxon>Bacteria</taxon>
        <taxon>Bacillati</taxon>
        <taxon>Actinomycetota</taxon>
        <taxon>Actinomycetes</taxon>
        <taxon>Jiangellales</taxon>
        <taxon>Jiangellaceae</taxon>
        <taxon>Jiangella</taxon>
    </lineage>
</organism>
<dbReference type="Gene3D" id="1.20.1260.10">
    <property type="match status" value="1"/>
</dbReference>
<dbReference type="InterPro" id="IPR012347">
    <property type="entry name" value="Ferritin-like"/>
</dbReference>
<evidence type="ECO:0000256" key="1">
    <source>
        <dbReference type="SAM" id="MobiDB-lite"/>
    </source>
</evidence>
<gene>
    <name evidence="3" type="ORF">HD601_003491</name>
</gene>
<dbReference type="PANTHER" id="PTHR36933">
    <property type="entry name" value="SLL0788 PROTEIN"/>
    <property type="match status" value="1"/>
</dbReference>
<feature type="compositionally biased region" description="Low complexity" evidence="1">
    <location>
        <begin position="39"/>
        <end position="63"/>
    </location>
</feature>
<keyword evidence="4" id="KW-1185">Reference proteome</keyword>
<feature type="domain" description="DUF305" evidence="2">
    <location>
        <begin position="73"/>
        <end position="221"/>
    </location>
</feature>
<reference evidence="3 4" key="1">
    <citation type="submission" date="2020-08" db="EMBL/GenBank/DDBJ databases">
        <title>Sequencing the genomes of 1000 actinobacteria strains.</title>
        <authorList>
            <person name="Klenk H.-P."/>
        </authorList>
    </citation>
    <scope>NUCLEOTIDE SEQUENCE [LARGE SCALE GENOMIC DNA]</scope>
    <source>
        <strain evidence="3 4">DSM 102122</strain>
    </source>
</reference>
<dbReference type="PROSITE" id="PS51257">
    <property type="entry name" value="PROKAR_LIPOPROTEIN"/>
    <property type="match status" value="1"/>
</dbReference>
<dbReference type="EMBL" id="JACHMM010000001">
    <property type="protein sequence ID" value="MBB5788916.1"/>
    <property type="molecule type" value="Genomic_DNA"/>
</dbReference>
<feature type="region of interest" description="Disordered" evidence="1">
    <location>
        <begin position="39"/>
        <end position="69"/>
    </location>
</feature>
<proteinExistence type="predicted"/>
<protein>
    <submittedName>
        <fullName evidence="3">Uncharacterized protein (DUF305 family)</fullName>
    </submittedName>
</protein>
<dbReference type="Proteomes" id="UP000542813">
    <property type="component" value="Unassembled WGS sequence"/>
</dbReference>
<comment type="caution">
    <text evidence="3">The sequence shown here is derived from an EMBL/GenBank/DDBJ whole genome shotgun (WGS) entry which is preliminary data.</text>
</comment>
<evidence type="ECO:0000313" key="3">
    <source>
        <dbReference type="EMBL" id="MBB5788916.1"/>
    </source>
</evidence>
<dbReference type="AlphaFoldDB" id="A0A7W9GSI6"/>
<evidence type="ECO:0000259" key="2">
    <source>
        <dbReference type="Pfam" id="PF03713"/>
    </source>
</evidence>
<dbReference type="InterPro" id="IPR005183">
    <property type="entry name" value="DUF305_CopM-like"/>
</dbReference>
<dbReference type="PANTHER" id="PTHR36933:SF1">
    <property type="entry name" value="SLL0788 PROTEIN"/>
    <property type="match status" value="1"/>
</dbReference>
<evidence type="ECO:0000313" key="4">
    <source>
        <dbReference type="Proteomes" id="UP000542813"/>
    </source>
</evidence>
<dbReference type="RefSeq" id="WP_184823911.1">
    <property type="nucleotide sequence ID" value="NZ_JACHMM010000001.1"/>
</dbReference>
<dbReference type="Pfam" id="PF03713">
    <property type="entry name" value="DUF305"/>
    <property type="match status" value="1"/>
</dbReference>